<comment type="caution">
    <text evidence="2">The sequence shown here is derived from an EMBL/GenBank/DDBJ whole genome shotgun (WGS) entry which is preliminary data.</text>
</comment>
<dbReference type="Proteomes" id="UP001265746">
    <property type="component" value="Unassembled WGS sequence"/>
</dbReference>
<feature type="transmembrane region" description="Helical" evidence="1">
    <location>
        <begin position="81"/>
        <end position="104"/>
    </location>
</feature>
<keyword evidence="1" id="KW-1133">Transmembrane helix</keyword>
<organism evidence="2 3">
    <name type="scientific">Phomopsis amygdali</name>
    <name type="common">Fusicoccum amygdali</name>
    <dbReference type="NCBI Taxonomy" id="1214568"/>
    <lineage>
        <taxon>Eukaryota</taxon>
        <taxon>Fungi</taxon>
        <taxon>Dikarya</taxon>
        <taxon>Ascomycota</taxon>
        <taxon>Pezizomycotina</taxon>
        <taxon>Sordariomycetes</taxon>
        <taxon>Sordariomycetidae</taxon>
        <taxon>Diaporthales</taxon>
        <taxon>Diaporthaceae</taxon>
        <taxon>Diaporthe</taxon>
    </lineage>
</organism>
<dbReference type="PANTHER" id="PTHR35043:SF8">
    <property type="entry name" value="DUF4220 DOMAIN-CONTAINING PROTEIN"/>
    <property type="match status" value="1"/>
</dbReference>
<sequence>MRHAFLADMGGFILQPRDWKQFPINAKQLLWLIENGYVAIPQVDTAVIRDKNKTDGFMRLITAVQITWFCVNFFGRLAQGLAITAIELTTVAFIYCALLSMFFWRHKPADVETAEILYTNATMKEILVAGGEAAREPYRQTPLDFVSRQEWSWSKYLAHFQNATVARFRSRSVPIDHISSATTPQIPFWLFRLGSIVIMGVSGWR</sequence>
<keyword evidence="3" id="KW-1185">Reference proteome</keyword>
<evidence type="ECO:0000256" key="1">
    <source>
        <dbReference type="SAM" id="Phobius"/>
    </source>
</evidence>
<reference evidence="2" key="1">
    <citation type="submission" date="2023-06" db="EMBL/GenBank/DDBJ databases">
        <authorList>
            <person name="Noh H."/>
        </authorList>
    </citation>
    <scope>NUCLEOTIDE SEQUENCE</scope>
    <source>
        <strain evidence="2">DUCC20226</strain>
    </source>
</reference>
<gene>
    <name evidence="2" type="ORF">N8I77_005635</name>
</gene>
<dbReference type="EMBL" id="JAUJFL010000003">
    <property type="protein sequence ID" value="KAK2606913.1"/>
    <property type="molecule type" value="Genomic_DNA"/>
</dbReference>
<accession>A0AAD9SGG1</accession>
<feature type="transmembrane region" description="Helical" evidence="1">
    <location>
        <begin position="57"/>
        <end position="75"/>
    </location>
</feature>
<evidence type="ECO:0000313" key="3">
    <source>
        <dbReference type="Proteomes" id="UP001265746"/>
    </source>
</evidence>
<evidence type="ECO:0000313" key="2">
    <source>
        <dbReference type="EMBL" id="KAK2606913.1"/>
    </source>
</evidence>
<proteinExistence type="predicted"/>
<dbReference type="PANTHER" id="PTHR35043">
    <property type="entry name" value="TRANSCRIPTION FACTOR DOMAIN-CONTAINING PROTEIN"/>
    <property type="match status" value="1"/>
</dbReference>
<protein>
    <submittedName>
        <fullName evidence="2">Uncharacterized protein</fullName>
    </submittedName>
</protein>
<keyword evidence="1" id="KW-0472">Membrane</keyword>
<name>A0AAD9SGG1_PHOAM</name>
<dbReference type="AlphaFoldDB" id="A0AAD9SGG1"/>
<keyword evidence="1" id="KW-0812">Transmembrane</keyword>